<dbReference type="NCBIfam" id="TIGR00369">
    <property type="entry name" value="unchar_dom_1"/>
    <property type="match status" value="1"/>
</dbReference>
<accession>A0A917TBJ1</accession>
<dbReference type="AlphaFoldDB" id="A0A917TBJ1"/>
<evidence type="ECO:0000256" key="2">
    <source>
        <dbReference type="ARBA" id="ARBA00022801"/>
    </source>
</evidence>
<sequence>MNAPSDPKPSFGTLVGMKRLESGSGTCVLELTLRPEHCNINGTVHGGVLATMLDTAGMWAGGPDGQPTPGATVSMTCSYISAVPYGKFDRLVAHARLTKKGRRLYFSDIHILAEPGEKLVANGQAICAVAAERTETSTSA</sequence>
<dbReference type="InterPro" id="IPR006683">
    <property type="entry name" value="Thioestr_dom"/>
</dbReference>
<dbReference type="InterPro" id="IPR003736">
    <property type="entry name" value="PAAI_dom"/>
</dbReference>
<name>A0A917TBJ1_9RHOB</name>
<dbReference type="Gene3D" id="3.10.129.10">
    <property type="entry name" value="Hotdog Thioesterase"/>
    <property type="match status" value="1"/>
</dbReference>
<feature type="domain" description="Thioesterase" evidence="3">
    <location>
        <begin position="41"/>
        <end position="118"/>
    </location>
</feature>
<reference evidence="4" key="1">
    <citation type="journal article" date="2014" name="Int. J. Syst. Evol. Microbiol.">
        <title>Complete genome sequence of Corynebacterium casei LMG S-19264T (=DSM 44701T), isolated from a smear-ripened cheese.</title>
        <authorList>
            <consortium name="US DOE Joint Genome Institute (JGI-PGF)"/>
            <person name="Walter F."/>
            <person name="Albersmeier A."/>
            <person name="Kalinowski J."/>
            <person name="Ruckert C."/>
        </authorList>
    </citation>
    <scope>NUCLEOTIDE SEQUENCE</scope>
    <source>
        <strain evidence="4">CGMCC 1.6293</strain>
    </source>
</reference>
<dbReference type="InterPro" id="IPR029069">
    <property type="entry name" value="HotDog_dom_sf"/>
</dbReference>
<reference evidence="4" key="2">
    <citation type="submission" date="2020-09" db="EMBL/GenBank/DDBJ databases">
        <authorList>
            <person name="Sun Q."/>
            <person name="Zhou Y."/>
        </authorList>
    </citation>
    <scope>NUCLEOTIDE SEQUENCE</scope>
    <source>
        <strain evidence="4">CGMCC 1.6293</strain>
    </source>
</reference>
<dbReference type="PANTHER" id="PTHR21660:SF1">
    <property type="entry name" value="ACYL-COENZYME A THIOESTERASE 13"/>
    <property type="match status" value="1"/>
</dbReference>
<dbReference type="Pfam" id="PF03061">
    <property type="entry name" value="4HBT"/>
    <property type="match status" value="1"/>
</dbReference>
<keyword evidence="2" id="KW-0378">Hydrolase</keyword>
<keyword evidence="5" id="KW-1185">Reference proteome</keyword>
<comment type="similarity">
    <text evidence="1">Belongs to the thioesterase PaaI family.</text>
</comment>
<protein>
    <recommendedName>
        <fullName evidence="3">Thioesterase domain-containing protein</fullName>
    </recommendedName>
</protein>
<evidence type="ECO:0000313" key="4">
    <source>
        <dbReference type="EMBL" id="GGM16746.1"/>
    </source>
</evidence>
<comment type="caution">
    <text evidence="4">The sequence shown here is derived from an EMBL/GenBank/DDBJ whole genome shotgun (WGS) entry which is preliminary data.</text>
</comment>
<dbReference type="GO" id="GO:0047617">
    <property type="term" value="F:fatty acyl-CoA hydrolase activity"/>
    <property type="evidence" value="ECO:0007669"/>
    <property type="project" value="InterPro"/>
</dbReference>
<dbReference type="SUPFAM" id="SSF54637">
    <property type="entry name" value="Thioesterase/thiol ester dehydrase-isomerase"/>
    <property type="match status" value="1"/>
</dbReference>
<dbReference type="Proteomes" id="UP000649829">
    <property type="component" value="Unassembled WGS sequence"/>
</dbReference>
<dbReference type="EMBL" id="BMLF01000008">
    <property type="protein sequence ID" value="GGM16746.1"/>
    <property type="molecule type" value="Genomic_DNA"/>
</dbReference>
<dbReference type="CDD" id="cd03443">
    <property type="entry name" value="PaaI_thioesterase"/>
    <property type="match status" value="1"/>
</dbReference>
<dbReference type="InterPro" id="IPR039298">
    <property type="entry name" value="ACOT13"/>
</dbReference>
<proteinExistence type="inferred from homology"/>
<dbReference type="RefSeq" id="WP_051631027.1">
    <property type="nucleotide sequence ID" value="NZ_BMLF01000008.1"/>
</dbReference>
<evidence type="ECO:0000313" key="5">
    <source>
        <dbReference type="Proteomes" id="UP000649829"/>
    </source>
</evidence>
<organism evidence="4 5">
    <name type="scientific">Pseudooceanicola nanhaiensis</name>
    <dbReference type="NCBI Taxonomy" id="375761"/>
    <lineage>
        <taxon>Bacteria</taxon>
        <taxon>Pseudomonadati</taxon>
        <taxon>Pseudomonadota</taxon>
        <taxon>Alphaproteobacteria</taxon>
        <taxon>Rhodobacterales</taxon>
        <taxon>Paracoccaceae</taxon>
        <taxon>Pseudooceanicola</taxon>
    </lineage>
</organism>
<gene>
    <name evidence="4" type="ORF">GCM10011534_43350</name>
</gene>
<dbReference type="PANTHER" id="PTHR21660">
    <property type="entry name" value="THIOESTERASE SUPERFAMILY MEMBER-RELATED"/>
    <property type="match status" value="1"/>
</dbReference>
<evidence type="ECO:0000259" key="3">
    <source>
        <dbReference type="Pfam" id="PF03061"/>
    </source>
</evidence>
<evidence type="ECO:0000256" key="1">
    <source>
        <dbReference type="ARBA" id="ARBA00008324"/>
    </source>
</evidence>